<protein>
    <submittedName>
        <fullName evidence="1">Uncharacterized protein</fullName>
    </submittedName>
</protein>
<dbReference type="RefSeq" id="WP_054639818.1">
    <property type="nucleotide sequence ID" value="NZ_BBAL01000012.1"/>
</dbReference>
<organism evidence="1 2">
    <name type="scientific">Lactococcus fujiensis JCM 16395</name>
    <dbReference type="NCBI Taxonomy" id="1291764"/>
    <lineage>
        <taxon>Bacteria</taxon>
        <taxon>Bacillati</taxon>
        <taxon>Bacillota</taxon>
        <taxon>Bacilli</taxon>
        <taxon>Lactobacillales</taxon>
        <taxon>Streptococcaceae</taxon>
        <taxon>Lactococcus</taxon>
    </lineage>
</organism>
<evidence type="ECO:0000313" key="1">
    <source>
        <dbReference type="EMBL" id="PCR99205.1"/>
    </source>
</evidence>
<name>A0A2A5RJC3_9LACT</name>
<proteinExistence type="predicted"/>
<keyword evidence="2" id="KW-1185">Reference proteome</keyword>
<accession>A0A2A5RJC3</accession>
<dbReference type="AlphaFoldDB" id="A0A2A5RJC3"/>
<gene>
    <name evidence="1" type="ORF">RT41_GL000396</name>
</gene>
<dbReference type="OrthoDB" id="2242690at2"/>
<evidence type="ECO:0000313" key="2">
    <source>
        <dbReference type="Proteomes" id="UP000218181"/>
    </source>
</evidence>
<sequence>MNTELIKRLVDEANEKGMAKYRAYSMQKVANAYELLMNKKAMAKFVVTGYEQGYLESNAAKTDYQIKTVRALESFLTGKY</sequence>
<reference evidence="1 2" key="1">
    <citation type="submission" date="2014-12" db="EMBL/GenBank/DDBJ databases">
        <title>Draft genome sequences of 10 type strains of Lactococcus.</title>
        <authorList>
            <person name="Sun Z."/>
            <person name="Zhong Z."/>
            <person name="Liu W."/>
            <person name="Zhang W."/>
            <person name="Zhang H."/>
        </authorList>
    </citation>
    <scope>NUCLEOTIDE SEQUENCE [LARGE SCALE GENOMIC DNA]</scope>
    <source>
        <strain evidence="1 2">JCM 16395</strain>
    </source>
</reference>
<comment type="caution">
    <text evidence="1">The sequence shown here is derived from an EMBL/GenBank/DDBJ whole genome shotgun (WGS) entry which is preliminary data.</text>
</comment>
<dbReference type="Proteomes" id="UP000218181">
    <property type="component" value="Unassembled WGS sequence"/>
</dbReference>
<dbReference type="EMBL" id="JXJU01000010">
    <property type="protein sequence ID" value="PCR99205.1"/>
    <property type="molecule type" value="Genomic_DNA"/>
</dbReference>
<dbReference type="STRING" id="1291764.GCA_001311235_02769"/>